<reference evidence="1 2" key="1">
    <citation type="submission" date="2019-02" db="EMBL/GenBank/DDBJ databases">
        <title>Deep-cultivation of Planctomycetes and their phenomic and genomic characterization uncovers novel biology.</title>
        <authorList>
            <person name="Wiegand S."/>
            <person name="Jogler M."/>
            <person name="Boedeker C."/>
            <person name="Pinto D."/>
            <person name="Vollmers J."/>
            <person name="Rivas-Marin E."/>
            <person name="Kohn T."/>
            <person name="Peeters S.H."/>
            <person name="Heuer A."/>
            <person name="Rast P."/>
            <person name="Oberbeckmann S."/>
            <person name="Bunk B."/>
            <person name="Jeske O."/>
            <person name="Meyerdierks A."/>
            <person name="Storesund J.E."/>
            <person name="Kallscheuer N."/>
            <person name="Luecker S."/>
            <person name="Lage O.M."/>
            <person name="Pohl T."/>
            <person name="Merkel B.J."/>
            <person name="Hornburger P."/>
            <person name="Mueller R.-W."/>
            <person name="Bruemmer F."/>
            <person name="Labrenz M."/>
            <person name="Spormann A.M."/>
            <person name="Op den Camp H."/>
            <person name="Overmann J."/>
            <person name="Amann R."/>
            <person name="Jetten M.S.M."/>
            <person name="Mascher T."/>
            <person name="Medema M.H."/>
            <person name="Devos D.P."/>
            <person name="Kaster A.-K."/>
            <person name="Ovreas L."/>
            <person name="Rohde M."/>
            <person name="Galperin M.Y."/>
            <person name="Jogler C."/>
        </authorList>
    </citation>
    <scope>NUCLEOTIDE SEQUENCE [LARGE SCALE GENOMIC DNA]</scope>
    <source>
        <strain evidence="1 2">Q31a</strain>
    </source>
</reference>
<proteinExistence type="predicted"/>
<keyword evidence="1" id="KW-0808">Transferase</keyword>
<evidence type="ECO:0000313" key="1">
    <source>
        <dbReference type="EMBL" id="QDV23394.1"/>
    </source>
</evidence>
<dbReference type="KEGG" id="ahel:Q31a_16920"/>
<dbReference type="InterPro" id="IPR003386">
    <property type="entry name" value="LACT/PDAT_acylTrfase"/>
</dbReference>
<dbReference type="GO" id="GO:0006629">
    <property type="term" value="P:lipid metabolic process"/>
    <property type="evidence" value="ECO:0007669"/>
    <property type="project" value="InterPro"/>
</dbReference>
<dbReference type="EMBL" id="CP036298">
    <property type="protein sequence ID" value="QDV23394.1"/>
    <property type="molecule type" value="Genomic_DNA"/>
</dbReference>
<dbReference type="Proteomes" id="UP000318017">
    <property type="component" value="Chromosome"/>
</dbReference>
<dbReference type="PANTHER" id="PTHR11440">
    <property type="entry name" value="LECITHIN-CHOLESTEROL ACYLTRANSFERASE-RELATED"/>
    <property type="match status" value="1"/>
</dbReference>
<organism evidence="1 2">
    <name type="scientific">Aureliella helgolandensis</name>
    <dbReference type="NCBI Taxonomy" id="2527968"/>
    <lineage>
        <taxon>Bacteria</taxon>
        <taxon>Pseudomonadati</taxon>
        <taxon>Planctomycetota</taxon>
        <taxon>Planctomycetia</taxon>
        <taxon>Pirellulales</taxon>
        <taxon>Pirellulaceae</taxon>
        <taxon>Aureliella</taxon>
    </lineage>
</organism>
<keyword evidence="1" id="KW-0012">Acyltransferase</keyword>
<dbReference type="Pfam" id="PF02450">
    <property type="entry name" value="LCAT"/>
    <property type="match status" value="1"/>
</dbReference>
<dbReference type="AlphaFoldDB" id="A0A518G470"/>
<accession>A0A518G470</accession>
<sequence length="482" mass="53411">MFSLPNHDAMQMRIGLTVLSIILASEHCLAQSSPSGRLARSPEVEQNPVIVIHGILGSKLVDEDSEQVVWGTLRRFQFWTRRSPSTSMAHPMEFGVPLNLLRDNVRSAGTLAHLDLKVAGLPIEVEAYGGLMQALGIAGYRDSKQPSVLDTEQSEHFTCFQFDYDWRRDISENAALLDDFISEKDDYVAREYAVRFGIAQPSIKFDIVAHSMGGLLAHYYLRYGRQQLPNDGSLPVLDWNGCRKVEKAVFVGTPNTGSVLALRDLVNGYQPSILVPFQSPVVLGTMPSVYQLLPGDSQSTLVDAAGQHVNRNLFDPATWEAYQWGIVADEAERSLQQLLPQVADAAERRALARDHLAKCLYRAAQFRHSLEIPGQLPATTELHLFVGDQEKTPSIVQMVPRKCTLKVIAYEAGDDTTTLRSALAARSLPADQQHISSARCAIPWTTVTRVNASHRELPLAPQFISALIRILRVAPNSNIARE</sequence>
<dbReference type="SUPFAM" id="SSF53474">
    <property type="entry name" value="alpha/beta-Hydrolases"/>
    <property type="match status" value="1"/>
</dbReference>
<name>A0A518G470_9BACT</name>
<dbReference type="OrthoDB" id="229515at2"/>
<evidence type="ECO:0000313" key="2">
    <source>
        <dbReference type="Proteomes" id="UP000318017"/>
    </source>
</evidence>
<protein>
    <submittedName>
        <fullName evidence="1">Lecithin:cholesterol acyltransferase</fullName>
    </submittedName>
</protein>
<gene>
    <name evidence="1" type="ORF">Q31a_16920</name>
</gene>
<dbReference type="Gene3D" id="3.40.50.1820">
    <property type="entry name" value="alpha/beta hydrolase"/>
    <property type="match status" value="1"/>
</dbReference>
<keyword evidence="2" id="KW-1185">Reference proteome</keyword>
<dbReference type="GO" id="GO:0008374">
    <property type="term" value="F:O-acyltransferase activity"/>
    <property type="evidence" value="ECO:0007669"/>
    <property type="project" value="InterPro"/>
</dbReference>
<dbReference type="InterPro" id="IPR029058">
    <property type="entry name" value="AB_hydrolase_fold"/>
</dbReference>
<dbReference type="RefSeq" id="WP_145076315.1">
    <property type="nucleotide sequence ID" value="NZ_CP036298.1"/>
</dbReference>